<dbReference type="KEGG" id="dov:DSCO28_67650"/>
<dbReference type="InterPro" id="IPR051010">
    <property type="entry name" value="BCAA_transport"/>
</dbReference>
<name>A0A5K8A0V6_9BACT</name>
<protein>
    <submittedName>
        <fullName evidence="4">Branched chain amino acid ABC transporter substrate-binding protein</fullName>
    </submittedName>
</protein>
<evidence type="ECO:0000256" key="2">
    <source>
        <dbReference type="ARBA" id="ARBA00022729"/>
    </source>
</evidence>
<dbReference type="Gene3D" id="3.40.50.2300">
    <property type="match status" value="2"/>
</dbReference>
<evidence type="ECO:0000256" key="1">
    <source>
        <dbReference type="ARBA" id="ARBA00010062"/>
    </source>
</evidence>
<sequence length="439" mass="47656">MSTPINIRRPLQILSLLLLLVPSMGWTGDAIVVGVPTATGFLEGKACLRAVQMAAEAINTMGGITVGTQKRPLVIEPLDIRDAAPGVPVAEALLGVEKLILETRPAALLVGPYRSETLIAGMDLIARYKTPMLATLAMSPAFEDKIEARPDAYRYLFRTCPNARFLVDNLAGVMNLIKRTFGFKRVFILNQEVAWARSTADALRNTYFEKAGWEIIDQRSYPTGAGDFSSTLMKVRATGAQVILPIFDMPQSGILVKQWHTMRVPALLAGFISPLAGPASWKTFNGQISGAINCNVELGSAIASPTMPASAAFQKAYQRRWEKPLRAGHGPAPAYESVCILADAITRAGTLDADAIVAALEQTDRSGMMGRMRFNDRHQLVYGRTPDTTAVAAVFQWQADGRRRIVFPPRIAEGKIELPAGLVPVNGYRRPAPITVKGT</sequence>
<evidence type="ECO:0000313" key="4">
    <source>
        <dbReference type="EMBL" id="BBO86199.1"/>
    </source>
</evidence>
<dbReference type="PANTHER" id="PTHR30483:SF6">
    <property type="entry name" value="PERIPLASMIC BINDING PROTEIN OF ABC TRANSPORTER FOR NATURAL AMINO ACIDS"/>
    <property type="match status" value="1"/>
</dbReference>
<accession>A0A5K8A0V6</accession>
<evidence type="ECO:0000313" key="5">
    <source>
        <dbReference type="Proteomes" id="UP000425960"/>
    </source>
</evidence>
<organism evidence="4 5">
    <name type="scientific">Desulfosarcina ovata subsp. sediminis</name>
    <dbReference type="NCBI Taxonomy" id="885957"/>
    <lineage>
        <taxon>Bacteria</taxon>
        <taxon>Pseudomonadati</taxon>
        <taxon>Thermodesulfobacteriota</taxon>
        <taxon>Desulfobacteria</taxon>
        <taxon>Desulfobacterales</taxon>
        <taxon>Desulfosarcinaceae</taxon>
        <taxon>Desulfosarcina</taxon>
    </lineage>
</organism>
<evidence type="ECO:0000259" key="3">
    <source>
        <dbReference type="Pfam" id="PF13458"/>
    </source>
</evidence>
<feature type="domain" description="Leucine-binding protein" evidence="3">
    <location>
        <begin position="44"/>
        <end position="381"/>
    </location>
</feature>
<comment type="similarity">
    <text evidence="1">Belongs to the leucine-binding protein family.</text>
</comment>
<dbReference type="InterPro" id="IPR028081">
    <property type="entry name" value="Leu-bd"/>
</dbReference>
<keyword evidence="2" id="KW-0732">Signal</keyword>
<proteinExistence type="inferred from homology"/>
<dbReference type="Pfam" id="PF13458">
    <property type="entry name" value="Peripla_BP_6"/>
    <property type="match status" value="1"/>
</dbReference>
<dbReference type="RefSeq" id="WP_197910369.1">
    <property type="nucleotide sequence ID" value="NZ_AP021876.1"/>
</dbReference>
<dbReference type="Proteomes" id="UP000425960">
    <property type="component" value="Chromosome"/>
</dbReference>
<reference evidence="4 5" key="1">
    <citation type="submission" date="2019-11" db="EMBL/GenBank/DDBJ databases">
        <title>Comparative genomics of hydrocarbon-degrading Desulfosarcina strains.</title>
        <authorList>
            <person name="Watanabe M."/>
            <person name="Kojima H."/>
            <person name="Fukui M."/>
        </authorList>
    </citation>
    <scope>NUCLEOTIDE SEQUENCE [LARGE SCALE GENOMIC DNA]</scope>
    <source>
        <strain evidence="4 5">28bB2T</strain>
    </source>
</reference>
<dbReference type="CDD" id="cd06345">
    <property type="entry name" value="PBP1_ABC_ligand_binding-like"/>
    <property type="match status" value="1"/>
</dbReference>
<dbReference type="EMBL" id="AP021876">
    <property type="protein sequence ID" value="BBO86199.1"/>
    <property type="molecule type" value="Genomic_DNA"/>
</dbReference>
<dbReference type="PANTHER" id="PTHR30483">
    <property type="entry name" value="LEUCINE-SPECIFIC-BINDING PROTEIN"/>
    <property type="match status" value="1"/>
</dbReference>
<dbReference type="AlphaFoldDB" id="A0A5K8A0V6"/>
<gene>
    <name evidence="4" type="ORF">DSCO28_67650</name>
</gene>
<dbReference type="SUPFAM" id="SSF53822">
    <property type="entry name" value="Periplasmic binding protein-like I"/>
    <property type="match status" value="1"/>
</dbReference>
<dbReference type="InterPro" id="IPR028082">
    <property type="entry name" value="Peripla_BP_I"/>
</dbReference>